<evidence type="ECO:0000256" key="1">
    <source>
        <dbReference type="SAM" id="MobiDB-lite"/>
    </source>
</evidence>
<feature type="compositionally biased region" description="Polar residues" evidence="1">
    <location>
        <begin position="1"/>
        <end position="11"/>
    </location>
</feature>
<feature type="region of interest" description="Disordered" evidence="1">
    <location>
        <begin position="66"/>
        <end position="88"/>
    </location>
</feature>
<dbReference type="AlphaFoldDB" id="A0AA38R8E7"/>
<proteinExistence type="predicted"/>
<name>A0AA38R8E7_9PEZI</name>
<organism evidence="2 3">
    <name type="scientific">Coniochaeta hoffmannii</name>
    <dbReference type="NCBI Taxonomy" id="91930"/>
    <lineage>
        <taxon>Eukaryota</taxon>
        <taxon>Fungi</taxon>
        <taxon>Dikarya</taxon>
        <taxon>Ascomycota</taxon>
        <taxon>Pezizomycotina</taxon>
        <taxon>Sordariomycetes</taxon>
        <taxon>Sordariomycetidae</taxon>
        <taxon>Coniochaetales</taxon>
        <taxon>Coniochaetaceae</taxon>
        <taxon>Coniochaeta</taxon>
    </lineage>
</organism>
<accession>A0AA38R8E7</accession>
<evidence type="ECO:0000313" key="3">
    <source>
        <dbReference type="Proteomes" id="UP001174691"/>
    </source>
</evidence>
<gene>
    <name evidence="2" type="ORF">NKR19_g7981</name>
</gene>
<dbReference type="Proteomes" id="UP001174691">
    <property type="component" value="Unassembled WGS sequence"/>
</dbReference>
<reference evidence="2" key="1">
    <citation type="submission" date="2022-07" db="EMBL/GenBank/DDBJ databases">
        <title>Fungi with potential for degradation of polypropylene.</title>
        <authorList>
            <person name="Gostincar C."/>
        </authorList>
    </citation>
    <scope>NUCLEOTIDE SEQUENCE</scope>
    <source>
        <strain evidence="2">EXF-13287</strain>
    </source>
</reference>
<feature type="region of interest" description="Disordered" evidence="1">
    <location>
        <begin position="1"/>
        <end position="31"/>
    </location>
</feature>
<protein>
    <submittedName>
        <fullName evidence="2">Uncharacterized protein</fullName>
    </submittedName>
</protein>
<sequence>MDPNQPESKPSGTPIRTAEPNNMQYTDDKGVEHSIYLPQGTMHAAYEHLQNKRWAELAKFEPYTNQGYTESDFERHAEKERQESQHAK</sequence>
<comment type="caution">
    <text evidence="2">The sequence shown here is derived from an EMBL/GenBank/DDBJ whole genome shotgun (WGS) entry which is preliminary data.</text>
</comment>
<evidence type="ECO:0000313" key="2">
    <source>
        <dbReference type="EMBL" id="KAJ9138027.1"/>
    </source>
</evidence>
<dbReference type="EMBL" id="JANBVN010000150">
    <property type="protein sequence ID" value="KAJ9138027.1"/>
    <property type="molecule type" value="Genomic_DNA"/>
</dbReference>
<keyword evidence="3" id="KW-1185">Reference proteome</keyword>
<feature type="compositionally biased region" description="Basic and acidic residues" evidence="1">
    <location>
        <begin position="72"/>
        <end position="88"/>
    </location>
</feature>